<dbReference type="InterPro" id="IPR052720">
    <property type="entry name" value="Glycosyl_hydrolase_97"/>
</dbReference>
<keyword evidence="1" id="KW-0732">Signal</keyword>
<comment type="caution">
    <text evidence="5">The sequence shown here is derived from an EMBL/GenBank/DDBJ whole genome shotgun (WGS) entry which is preliminary data.</text>
</comment>
<feature type="domain" description="Glycosyl-hydrolase 97 C-terminal oligomerisation" evidence="4">
    <location>
        <begin position="557"/>
        <end position="653"/>
    </location>
</feature>
<dbReference type="InterPro" id="IPR029483">
    <property type="entry name" value="GH97_C"/>
</dbReference>
<dbReference type="Proteomes" id="UP001262754">
    <property type="component" value="Unassembled WGS sequence"/>
</dbReference>
<sequence>MVRSPVDRRRFVLLAAAATAPLGAASAALARPTETSAPLQVVSPDGRVRLGLDTRQGQLSWSVARDGRGVLRPSRLGLDLADGARLGAGATVVSATRRRLTGTWTPTFGVKAAYSQACEEITVDLRDPGTGIAFAVVARAYDAGCAVRYVLRQAPGGQGVTVGGEATTFNLPAGVEVYSSRDEGEYQRSTPAALAPVVHPDLTGSSDVGPLADLPVTAVAADGSGVLIAESDRLHYPRAMLRPAADPAEGLTVHLMHYPGRATGWSGPGDTPPAPTFRLDVGQTTPWRVLILADTVAGLIERADLIPTLATPNILGDVSWVKPGRAVRIRKPYSTEAALKVVAFAAARKLDYVEFDAHWYGDGTDPGDATVPIAGLDLQRIIDTARAQGIGMILYVDRVPAMRQRDAILDTYRRWGVAGIKFGFVWEGRQADNDFIFDLVKACGEHRLLVNLHDNLRPAGLERTLPNYVALEGVRGNEQFPTARHNVTLPFTRAVAGPIDYTICYANPKNQTTNAHQLAMAAVYYNPLTFLYWYDTPDKYAGRAWPDLRWFDECPTTWDETRALSGAIGEHVMVARRHGKRWFLGAMTNESPRVLKASLGFLGRGRWMATVFADGPAAAKAFETPVVIRKVPVTAATVLSLALAPSGGQAILFEPV</sequence>
<feature type="chain" id="PRO_5045881918" evidence="1">
    <location>
        <begin position="31"/>
        <end position="656"/>
    </location>
</feature>
<dbReference type="PANTHER" id="PTHR35803">
    <property type="entry name" value="GLUCAN 1,4-ALPHA-GLUCOSIDASE SUSB-RELATED"/>
    <property type="match status" value="1"/>
</dbReference>
<dbReference type="InterPro" id="IPR014718">
    <property type="entry name" value="GH-type_carb-bd"/>
</dbReference>
<dbReference type="SUPFAM" id="SSF51445">
    <property type="entry name" value="(Trans)glycosidases"/>
    <property type="match status" value="1"/>
</dbReference>
<keyword evidence="5" id="KW-0326">Glycosidase</keyword>
<dbReference type="Gene3D" id="3.20.20.70">
    <property type="entry name" value="Aldolase class I"/>
    <property type="match status" value="1"/>
</dbReference>
<reference evidence="5 6" key="1">
    <citation type="submission" date="2023-07" db="EMBL/GenBank/DDBJ databases">
        <title>Sorghum-associated microbial communities from plants grown in Nebraska, USA.</title>
        <authorList>
            <person name="Schachtman D."/>
        </authorList>
    </citation>
    <scope>NUCLEOTIDE SEQUENCE [LARGE SCALE GENOMIC DNA]</scope>
    <source>
        <strain evidence="5 6">DS2154</strain>
    </source>
</reference>
<dbReference type="InterPro" id="IPR013785">
    <property type="entry name" value="Aldolase_TIM"/>
</dbReference>
<feature type="domain" description="Glycosyl-hydrolase 97 N-terminal" evidence="3">
    <location>
        <begin position="41"/>
        <end position="312"/>
    </location>
</feature>
<dbReference type="InterPro" id="IPR017853">
    <property type="entry name" value="GH"/>
</dbReference>
<accession>A0ABU1N225</accession>
<dbReference type="Pfam" id="PF14508">
    <property type="entry name" value="GH97_N"/>
    <property type="match status" value="1"/>
</dbReference>
<evidence type="ECO:0000256" key="1">
    <source>
        <dbReference type="SAM" id="SignalP"/>
    </source>
</evidence>
<organism evidence="5 6">
    <name type="scientific">Caulobacter rhizosphaerae</name>
    <dbReference type="NCBI Taxonomy" id="2010972"/>
    <lineage>
        <taxon>Bacteria</taxon>
        <taxon>Pseudomonadati</taxon>
        <taxon>Pseudomonadota</taxon>
        <taxon>Alphaproteobacteria</taxon>
        <taxon>Caulobacterales</taxon>
        <taxon>Caulobacteraceae</taxon>
        <taxon>Caulobacter</taxon>
    </lineage>
</organism>
<gene>
    <name evidence="5" type="ORF">J2800_003233</name>
</gene>
<evidence type="ECO:0000259" key="2">
    <source>
        <dbReference type="Pfam" id="PF10566"/>
    </source>
</evidence>
<keyword evidence="6" id="KW-1185">Reference proteome</keyword>
<dbReference type="Pfam" id="PF14509">
    <property type="entry name" value="GH97_C"/>
    <property type="match status" value="1"/>
</dbReference>
<protein>
    <submittedName>
        <fullName evidence="5">Alpha-glucosidase</fullName>
        <ecNumber evidence="5">3.2.1.20</ecNumber>
    </submittedName>
</protein>
<evidence type="ECO:0000259" key="3">
    <source>
        <dbReference type="Pfam" id="PF14508"/>
    </source>
</evidence>
<dbReference type="InterPro" id="IPR019563">
    <property type="entry name" value="GH97_catalytic"/>
</dbReference>
<dbReference type="EMBL" id="JAVDRL010000009">
    <property type="protein sequence ID" value="MDR6532475.1"/>
    <property type="molecule type" value="Genomic_DNA"/>
</dbReference>
<evidence type="ECO:0000313" key="5">
    <source>
        <dbReference type="EMBL" id="MDR6532475.1"/>
    </source>
</evidence>
<feature type="domain" description="Glycosyl-hydrolase 97 catalytic" evidence="2">
    <location>
        <begin position="331"/>
        <end position="474"/>
    </location>
</feature>
<feature type="signal peptide" evidence="1">
    <location>
        <begin position="1"/>
        <end position="30"/>
    </location>
</feature>
<proteinExistence type="predicted"/>
<dbReference type="Pfam" id="PF10566">
    <property type="entry name" value="Glyco_hydro_97"/>
    <property type="match status" value="1"/>
</dbReference>
<dbReference type="RefSeq" id="WP_310032998.1">
    <property type="nucleotide sequence ID" value="NZ_JAVDRL010000009.1"/>
</dbReference>
<dbReference type="PROSITE" id="PS51318">
    <property type="entry name" value="TAT"/>
    <property type="match status" value="1"/>
</dbReference>
<dbReference type="InterPro" id="IPR029486">
    <property type="entry name" value="GH97_N"/>
</dbReference>
<name>A0ABU1N225_9CAUL</name>
<evidence type="ECO:0000259" key="4">
    <source>
        <dbReference type="Pfam" id="PF14509"/>
    </source>
</evidence>
<dbReference type="InterPro" id="IPR006311">
    <property type="entry name" value="TAT_signal"/>
</dbReference>
<dbReference type="GO" id="GO:0004558">
    <property type="term" value="F:alpha-1,4-glucosidase activity"/>
    <property type="evidence" value="ECO:0007669"/>
    <property type="project" value="UniProtKB-EC"/>
</dbReference>
<keyword evidence="5" id="KW-0378">Hydrolase</keyword>
<dbReference type="Gene3D" id="2.70.98.10">
    <property type="match status" value="1"/>
</dbReference>
<dbReference type="EC" id="3.2.1.20" evidence="5"/>
<evidence type="ECO:0000313" key="6">
    <source>
        <dbReference type="Proteomes" id="UP001262754"/>
    </source>
</evidence>